<comment type="caution">
    <text evidence="1">The sequence shown here is derived from an EMBL/GenBank/DDBJ whole genome shotgun (WGS) entry which is preliminary data.</text>
</comment>
<gene>
    <name evidence="1" type="ORF">KIL84_019376</name>
</gene>
<dbReference type="AlphaFoldDB" id="A0A9D4B3A3"/>
<dbReference type="EMBL" id="JAHDVG010000463">
    <property type="protein sequence ID" value="KAH1186627.1"/>
    <property type="molecule type" value="Genomic_DNA"/>
</dbReference>
<keyword evidence="2" id="KW-1185">Reference proteome</keyword>
<dbReference type="Proteomes" id="UP000827986">
    <property type="component" value="Unassembled WGS sequence"/>
</dbReference>
<evidence type="ECO:0000313" key="1">
    <source>
        <dbReference type="EMBL" id="KAH1186627.1"/>
    </source>
</evidence>
<protein>
    <submittedName>
        <fullName evidence="1">Uncharacterized protein</fullName>
    </submittedName>
</protein>
<organism evidence="1 2">
    <name type="scientific">Mauremys mutica</name>
    <name type="common">yellowpond turtle</name>
    <dbReference type="NCBI Taxonomy" id="74926"/>
    <lineage>
        <taxon>Eukaryota</taxon>
        <taxon>Metazoa</taxon>
        <taxon>Chordata</taxon>
        <taxon>Craniata</taxon>
        <taxon>Vertebrata</taxon>
        <taxon>Euteleostomi</taxon>
        <taxon>Archelosauria</taxon>
        <taxon>Testudinata</taxon>
        <taxon>Testudines</taxon>
        <taxon>Cryptodira</taxon>
        <taxon>Durocryptodira</taxon>
        <taxon>Testudinoidea</taxon>
        <taxon>Geoemydidae</taxon>
        <taxon>Geoemydinae</taxon>
        <taxon>Mauremys</taxon>
    </lineage>
</organism>
<name>A0A9D4B3A3_9SAUR</name>
<reference evidence="1" key="1">
    <citation type="submission" date="2021-09" db="EMBL/GenBank/DDBJ databases">
        <title>The genome of Mauremys mutica provides insights into the evolution of semi-aquatic lifestyle.</title>
        <authorList>
            <person name="Gong S."/>
            <person name="Gao Y."/>
        </authorList>
    </citation>
    <scope>NUCLEOTIDE SEQUENCE</scope>
    <source>
        <strain evidence="1">MM-2020</strain>
        <tissue evidence="1">Muscle</tissue>
    </source>
</reference>
<accession>A0A9D4B3A3</accession>
<evidence type="ECO:0000313" key="2">
    <source>
        <dbReference type="Proteomes" id="UP000827986"/>
    </source>
</evidence>
<proteinExistence type="predicted"/>
<sequence>MGETEVEICHPATSGDVSLVLANVKVERQVRKGPDPSSFPSPCQAERNMSQNDTGLSLLMVVQCSESAFEGKGGVRKTCEHGRSRGLLKCLLAARTCALAEYGLTFAIECAVETHGLSSRGQPGMT</sequence>